<dbReference type="GO" id="GO:0008233">
    <property type="term" value="F:peptidase activity"/>
    <property type="evidence" value="ECO:0007669"/>
    <property type="project" value="UniProtKB-KW"/>
</dbReference>
<proteinExistence type="inferred from homology"/>
<dbReference type="InterPro" id="IPR050221">
    <property type="entry name" value="26S_Proteasome_ATPase"/>
</dbReference>
<dbReference type="OrthoDB" id="1937997at2759"/>
<protein>
    <submittedName>
        <fullName evidence="9">26S protease regulatory subunit 7</fullName>
    </submittedName>
</protein>
<keyword evidence="9" id="KW-0378">Hydrolase</keyword>
<dbReference type="SUPFAM" id="SSF52540">
    <property type="entry name" value="P-loop containing nucleoside triphosphate hydrolases"/>
    <property type="match status" value="1"/>
</dbReference>
<dbReference type="AlphaFoldDB" id="A0A132NUM2"/>
<comment type="subcellular location">
    <subcellularLocation>
        <location evidence="1">Cytoplasm</location>
    </subcellularLocation>
</comment>
<evidence type="ECO:0000313" key="10">
    <source>
        <dbReference type="Proteomes" id="UP000070089"/>
    </source>
</evidence>
<dbReference type="Pfam" id="PF21236">
    <property type="entry name" value="OB_PRS7"/>
    <property type="match status" value="1"/>
</dbReference>
<dbReference type="InterPro" id="IPR012340">
    <property type="entry name" value="NA-bd_OB-fold"/>
</dbReference>
<gene>
    <name evidence="9" type="ORF">QR46_2234</name>
</gene>
<keyword evidence="5 7" id="KW-0067">ATP-binding</keyword>
<dbReference type="InterPro" id="IPR003960">
    <property type="entry name" value="ATPase_AAA_CS"/>
</dbReference>
<dbReference type="EMBL" id="JXTI01000056">
    <property type="protein sequence ID" value="KWX13783.1"/>
    <property type="molecule type" value="Genomic_DNA"/>
</dbReference>
<dbReference type="PANTHER" id="PTHR23073">
    <property type="entry name" value="26S PROTEASOME REGULATORY SUBUNIT"/>
    <property type="match status" value="1"/>
</dbReference>
<comment type="similarity">
    <text evidence="2 7">Belongs to the AAA ATPase family.</text>
</comment>
<keyword evidence="6" id="KW-0647">Proteasome</keyword>
<evidence type="ECO:0000256" key="5">
    <source>
        <dbReference type="ARBA" id="ARBA00022840"/>
    </source>
</evidence>
<keyword evidence="3" id="KW-0963">Cytoplasm</keyword>
<dbReference type="Proteomes" id="UP000070089">
    <property type="component" value="Unassembled WGS sequence"/>
</dbReference>
<keyword evidence="9" id="KW-0645">Protease</keyword>
<evidence type="ECO:0000256" key="7">
    <source>
        <dbReference type="RuleBase" id="RU003651"/>
    </source>
</evidence>
<dbReference type="VEuPathDB" id="GiardiaDB:QR46_2234"/>
<dbReference type="Pfam" id="PF00004">
    <property type="entry name" value="AAA"/>
    <property type="match status" value="1"/>
</dbReference>
<dbReference type="SMART" id="SM00382">
    <property type="entry name" value="AAA"/>
    <property type="match status" value="1"/>
</dbReference>
<dbReference type="FunFam" id="3.40.50.300:FF:003005">
    <property type="entry name" value="26S protease regulatory subunit 7"/>
    <property type="match status" value="1"/>
</dbReference>
<dbReference type="InterPro" id="IPR041569">
    <property type="entry name" value="AAA_lid_3"/>
</dbReference>
<accession>A0A132NUM2</accession>
<evidence type="ECO:0000313" key="9">
    <source>
        <dbReference type="EMBL" id="KWX13783.1"/>
    </source>
</evidence>
<dbReference type="Gene3D" id="3.40.50.300">
    <property type="entry name" value="P-loop containing nucleotide triphosphate hydrolases"/>
    <property type="match status" value="1"/>
</dbReference>
<dbReference type="GO" id="GO:0005524">
    <property type="term" value="F:ATP binding"/>
    <property type="evidence" value="ECO:0007669"/>
    <property type="project" value="UniProtKB-KW"/>
</dbReference>
<dbReference type="Pfam" id="PF17862">
    <property type="entry name" value="AAA_lid_3"/>
    <property type="match status" value="1"/>
</dbReference>
<dbReference type="Gene3D" id="1.10.8.60">
    <property type="match status" value="1"/>
</dbReference>
<dbReference type="GO" id="GO:0000502">
    <property type="term" value="C:proteasome complex"/>
    <property type="evidence" value="ECO:0007669"/>
    <property type="project" value="UniProtKB-KW"/>
</dbReference>
<evidence type="ECO:0000256" key="2">
    <source>
        <dbReference type="ARBA" id="ARBA00006914"/>
    </source>
</evidence>
<name>A0A132NUM2_GIAIN</name>
<dbReference type="InterPro" id="IPR003593">
    <property type="entry name" value="AAA+_ATPase"/>
</dbReference>
<feature type="domain" description="AAA+ ATPase" evidence="8">
    <location>
        <begin position="282"/>
        <end position="422"/>
    </location>
</feature>
<reference evidence="9 10" key="1">
    <citation type="journal article" date="2015" name="Mol. Biochem. Parasitol.">
        <title>Identification of polymorphic genes for use in assemblage B genotyping assays through comparative genomics of multiple assemblage B Giardia duodenalis isolates.</title>
        <authorList>
            <person name="Wielinga C."/>
            <person name="Thompson R.C."/>
            <person name="Monis P."/>
            <person name="Ryan U."/>
        </authorList>
    </citation>
    <scope>NUCLEOTIDE SEQUENCE [LARGE SCALE GENOMIC DNA]</scope>
    <source>
        <strain evidence="9 10">BAH15c1</strain>
    </source>
</reference>
<organism evidence="9 10">
    <name type="scientific">Giardia duodenalis assemblage B</name>
    <dbReference type="NCBI Taxonomy" id="1394984"/>
    <lineage>
        <taxon>Eukaryota</taxon>
        <taxon>Metamonada</taxon>
        <taxon>Diplomonadida</taxon>
        <taxon>Hexamitidae</taxon>
        <taxon>Giardiinae</taxon>
        <taxon>Giardia</taxon>
    </lineage>
</organism>
<evidence type="ECO:0000256" key="1">
    <source>
        <dbReference type="ARBA" id="ARBA00004496"/>
    </source>
</evidence>
<dbReference type="PROSITE" id="PS00674">
    <property type="entry name" value="AAA"/>
    <property type="match status" value="1"/>
</dbReference>
<sequence length="510" mass="56461">MPSQAPKRRYRDDTESDMDEFVATMPTLDQNELDLLKQIGKGPYSSELEKLETSIARLANTIKANSGLEDLDCGLAPPSQWDTEGDAAIVRNFMALQIATITNILGYDTTVITPTGVAQQQNGSASLQDPEAALQEAANKISRAPVSGVPDSADLDALEGIDLGVPQLFSDQPRRFSATQPLWRACIDLFGHLTYVVGKDENIAPADLEEGMRVACDRSKYAIRFPLPPLIDPLVSLMQVDDRPNLTYRDIGGCAKQLKLIRESLELPLLHPQRFTNLGIEACKGLLFYGSPGSGKTLTARAVANRTESTFIRILGSELISKYSSEGARLVREIFSLARTKKSAILFFDEVDSWGLKRSVNASETGDTGVQRTMLELITQLDGFKQRGNVKVIMASNRPDILDAALTRPGRIDKKIEFGLPDQKGREEIYEIYLRKMSVEKNIRVKLLARLSPNASGAEIRSICTEAGMYCLRDKRRLISEADFLKAIDKVVKDYRRLVSTAKYLVANKI</sequence>
<keyword evidence="4 7" id="KW-0547">Nucleotide-binding</keyword>
<dbReference type="FunFam" id="1.10.8.60:FF:000005">
    <property type="entry name" value="26S protease regulatory subunit 7"/>
    <property type="match status" value="1"/>
</dbReference>
<dbReference type="InterPro" id="IPR027417">
    <property type="entry name" value="P-loop_NTPase"/>
</dbReference>
<evidence type="ECO:0000256" key="4">
    <source>
        <dbReference type="ARBA" id="ARBA00022741"/>
    </source>
</evidence>
<evidence type="ECO:0000256" key="3">
    <source>
        <dbReference type="ARBA" id="ARBA00022490"/>
    </source>
</evidence>
<dbReference type="GO" id="GO:0006508">
    <property type="term" value="P:proteolysis"/>
    <property type="evidence" value="ECO:0007669"/>
    <property type="project" value="UniProtKB-KW"/>
</dbReference>
<dbReference type="InterPro" id="IPR003959">
    <property type="entry name" value="ATPase_AAA_core"/>
</dbReference>
<comment type="caution">
    <text evidence="9">The sequence shown here is derived from an EMBL/GenBank/DDBJ whole genome shotgun (WGS) entry which is preliminary data.</text>
</comment>
<dbReference type="Gene3D" id="2.40.50.140">
    <property type="entry name" value="Nucleic acid-binding proteins"/>
    <property type="match status" value="1"/>
</dbReference>
<dbReference type="GO" id="GO:0016887">
    <property type="term" value="F:ATP hydrolysis activity"/>
    <property type="evidence" value="ECO:0007669"/>
    <property type="project" value="InterPro"/>
</dbReference>
<evidence type="ECO:0000256" key="6">
    <source>
        <dbReference type="ARBA" id="ARBA00022942"/>
    </source>
</evidence>
<dbReference type="GO" id="GO:0005737">
    <property type="term" value="C:cytoplasm"/>
    <property type="evidence" value="ECO:0007669"/>
    <property type="project" value="UniProtKB-SubCell"/>
</dbReference>
<dbReference type="InterPro" id="IPR048723">
    <property type="entry name" value="OB_PRS7"/>
</dbReference>
<evidence type="ECO:0000259" key="8">
    <source>
        <dbReference type="SMART" id="SM00382"/>
    </source>
</evidence>